<sequence>MITENETFAYSFYEIDFVGTCLTFQKKSDFLHDKGPKARQVYYWKICTSHGGCDSYRNQGVIFLPHAVTKPSKALDTNQDQESELKTSSVSGLVDILIPDL</sequence>
<comment type="caution">
    <text evidence="1">The sequence shown here is derived from an EMBL/GenBank/DDBJ whole genome shotgun (WGS) entry which is preliminary data.</text>
</comment>
<dbReference type="AlphaFoldDB" id="A0A5N4APL4"/>
<evidence type="ECO:0000313" key="1">
    <source>
        <dbReference type="EMBL" id="KAB0799269.1"/>
    </source>
</evidence>
<evidence type="ECO:0000313" key="2">
    <source>
        <dbReference type="Proteomes" id="UP000327044"/>
    </source>
</evidence>
<name>A0A5N4APL4_PHOPY</name>
<reference evidence="1 2" key="1">
    <citation type="journal article" date="2018" name="Elife">
        <title>Firefly genomes illuminate parallel origins of bioluminescence in beetles.</title>
        <authorList>
            <person name="Fallon T.R."/>
            <person name="Lower S.E."/>
            <person name="Chang C.H."/>
            <person name="Bessho-Uehara M."/>
            <person name="Martin G.J."/>
            <person name="Bewick A.J."/>
            <person name="Behringer M."/>
            <person name="Debat H.J."/>
            <person name="Wong I."/>
            <person name="Day J.C."/>
            <person name="Suvorov A."/>
            <person name="Silva C.J."/>
            <person name="Stanger-Hall K.F."/>
            <person name="Hall D.W."/>
            <person name="Schmitz R.J."/>
            <person name="Nelson D.R."/>
            <person name="Lewis S.M."/>
            <person name="Shigenobu S."/>
            <person name="Bybee S.M."/>
            <person name="Larracuente A.M."/>
            <person name="Oba Y."/>
            <person name="Weng J.K."/>
        </authorList>
    </citation>
    <scope>NUCLEOTIDE SEQUENCE [LARGE SCALE GENOMIC DNA]</scope>
    <source>
        <strain evidence="1">1611_PpyrPB1</strain>
        <tissue evidence="1">Whole body</tissue>
    </source>
</reference>
<dbReference type="Proteomes" id="UP000327044">
    <property type="component" value="Unassembled WGS sequence"/>
</dbReference>
<accession>A0A5N4APL4</accession>
<proteinExistence type="predicted"/>
<gene>
    <name evidence="1" type="ORF">PPYR_07149</name>
</gene>
<dbReference type="EMBL" id="VVIM01000005">
    <property type="protein sequence ID" value="KAB0799269.1"/>
    <property type="molecule type" value="Genomic_DNA"/>
</dbReference>
<keyword evidence="2" id="KW-1185">Reference proteome</keyword>
<organism evidence="1 2">
    <name type="scientific">Photinus pyralis</name>
    <name type="common">Common eastern firefly</name>
    <name type="synonym">Lampyris pyralis</name>
    <dbReference type="NCBI Taxonomy" id="7054"/>
    <lineage>
        <taxon>Eukaryota</taxon>
        <taxon>Metazoa</taxon>
        <taxon>Ecdysozoa</taxon>
        <taxon>Arthropoda</taxon>
        <taxon>Hexapoda</taxon>
        <taxon>Insecta</taxon>
        <taxon>Pterygota</taxon>
        <taxon>Neoptera</taxon>
        <taxon>Endopterygota</taxon>
        <taxon>Coleoptera</taxon>
        <taxon>Polyphaga</taxon>
        <taxon>Elateriformia</taxon>
        <taxon>Elateroidea</taxon>
        <taxon>Lampyridae</taxon>
        <taxon>Lampyrinae</taxon>
        <taxon>Photinus</taxon>
    </lineage>
</organism>
<protein>
    <submittedName>
        <fullName evidence="1">Uncharacterized protein</fullName>
    </submittedName>
</protein>
<dbReference type="InParanoid" id="A0A5N4APL4"/>